<protein>
    <recommendedName>
        <fullName evidence="1">Replication factor A C-terminal domain-containing protein</fullName>
    </recommendedName>
</protein>
<sequence>MANDGRILIHASVIAVKDDQILYPCCKQCYSKLQHEEYEKEWICFKCSIVYEESKLEWRFRLSITVAEKASVTDIALFGKTLEPYFGTSAERFHRYFTCSVFLGKIDEDNLLEENMLLSALEETFVGQSFIFGI</sequence>
<dbReference type="STRING" id="225164.V4B167"/>
<dbReference type="PANTHER" id="PTHR35537">
    <property type="entry name" value="DNA DAMAGE-INDUCIBLE APOPTOSIS SUPPRESSOR PROTEIN DDIAS"/>
    <property type="match status" value="1"/>
</dbReference>
<evidence type="ECO:0000313" key="2">
    <source>
        <dbReference type="EMBL" id="ESP00002.1"/>
    </source>
</evidence>
<dbReference type="HOGENOM" id="CLU_107411_1_0_1"/>
<dbReference type="GeneID" id="20230904"/>
<dbReference type="CTD" id="20230904"/>
<dbReference type="Gene3D" id="2.40.50.140">
    <property type="entry name" value="Nucleic acid-binding proteins"/>
    <property type="match status" value="1"/>
</dbReference>
<name>V4B167_LOTGI</name>
<dbReference type="RefSeq" id="XP_009049193.1">
    <property type="nucleotide sequence ID" value="XM_009050945.1"/>
</dbReference>
<dbReference type="PANTHER" id="PTHR35537:SF1">
    <property type="entry name" value="DNA DAMAGE-INDUCED APOPTOSIS SUPPRESSOR PROTEIN"/>
    <property type="match status" value="1"/>
</dbReference>
<dbReference type="Proteomes" id="UP000030746">
    <property type="component" value="Unassembled WGS sequence"/>
</dbReference>
<dbReference type="Pfam" id="PF08646">
    <property type="entry name" value="Rep_fac-A_C"/>
    <property type="match status" value="1"/>
</dbReference>
<evidence type="ECO:0000259" key="1">
    <source>
        <dbReference type="Pfam" id="PF08646"/>
    </source>
</evidence>
<reference evidence="2 3" key="1">
    <citation type="journal article" date="2013" name="Nature">
        <title>Insights into bilaterian evolution from three spiralian genomes.</title>
        <authorList>
            <person name="Simakov O."/>
            <person name="Marletaz F."/>
            <person name="Cho S.J."/>
            <person name="Edsinger-Gonzales E."/>
            <person name="Havlak P."/>
            <person name="Hellsten U."/>
            <person name="Kuo D.H."/>
            <person name="Larsson T."/>
            <person name="Lv J."/>
            <person name="Arendt D."/>
            <person name="Savage R."/>
            <person name="Osoegawa K."/>
            <person name="de Jong P."/>
            <person name="Grimwood J."/>
            <person name="Chapman J.A."/>
            <person name="Shapiro H."/>
            <person name="Aerts A."/>
            <person name="Otillar R.P."/>
            <person name="Terry A.Y."/>
            <person name="Boore J.L."/>
            <person name="Grigoriev I.V."/>
            <person name="Lindberg D.R."/>
            <person name="Seaver E.C."/>
            <person name="Weisblat D.A."/>
            <person name="Putnam N.H."/>
            <person name="Rokhsar D.S."/>
        </authorList>
    </citation>
    <scope>NUCLEOTIDE SEQUENCE [LARGE SCALE GENOMIC DNA]</scope>
</reference>
<dbReference type="AlphaFoldDB" id="V4B167"/>
<dbReference type="InterPro" id="IPR013955">
    <property type="entry name" value="Rep_factor-A_C"/>
</dbReference>
<dbReference type="InterPro" id="IPR012340">
    <property type="entry name" value="NA-bd_OB-fold"/>
</dbReference>
<gene>
    <name evidence="2" type="ORF">LOTGIDRAFT_112960</name>
</gene>
<dbReference type="InterPro" id="IPR043522">
    <property type="entry name" value="DDIAS"/>
</dbReference>
<dbReference type="GO" id="GO:0005634">
    <property type="term" value="C:nucleus"/>
    <property type="evidence" value="ECO:0007669"/>
    <property type="project" value="TreeGrafter"/>
</dbReference>
<proteinExistence type="predicted"/>
<dbReference type="OMA" id="TSEMCHE"/>
<feature type="non-terminal residue" evidence="2">
    <location>
        <position position="134"/>
    </location>
</feature>
<organism evidence="2 3">
    <name type="scientific">Lottia gigantea</name>
    <name type="common">Giant owl limpet</name>
    <dbReference type="NCBI Taxonomy" id="225164"/>
    <lineage>
        <taxon>Eukaryota</taxon>
        <taxon>Metazoa</taxon>
        <taxon>Spiralia</taxon>
        <taxon>Lophotrochozoa</taxon>
        <taxon>Mollusca</taxon>
        <taxon>Gastropoda</taxon>
        <taxon>Patellogastropoda</taxon>
        <taxon>Lottioidea</taxon>
        <taxon>Lottiidae</taxon>
        <taxon>Lottia</taxon>
    </lineage>
</organism>
<dbReference type="OrthoDB" id="6156257at2759"/>
<dbReference type="KEGG" id="lgi:LOTGIDRAFT_112960"/>
<dbReference type="GO" id="GO:1902230">
    <property type="term" value="P:negative regulation of intrinsic apoptotic signaling pathway in response to DNA damage"/>
    <property type="evidence" value="ECO:0007669"/>
    <property type="project" value="InterPro"/>
</dbReference>
<evidence type="ECO:0000313" key="3">
    <source>
        <dbReference type="Proteomes" id="UP000030746"/>
    </source>
</evidence>
<dbReference type="GO" id="GO:0005737">
    <property type="term" value="C:cytoplasm"/>
    <property type="evidence" value="ECO:0007669"/>
    <property type="project" value="TreeGrafter"/>
</dbReference>
<dbReference type="SUPFAM" id="SSF50249">
    <property type="entry name" value="Nucleic acid-binding proteins"/>
    <property type="match status" value="1"/>
</dbReference>
<dbReference type="EMBL" id="KB200869">
    <property type="protein sequence ID" value="ESP00002.1"/>
    <property type="molecule type" value="Genomic_DNA"/>
</dbReference>
<keyword evidence="3" id="KW-1185">Reference proteome</keyword>
<feature type="domain" description="Replication factor A C-terminal" evidence="1">
    <location>
        <begin position="9"/>
        <end position="95"/>
    </location>
</feature>
<accession>V4B167</accession>